<dbReference type="OMA" id="TPNESHQ"/>
<gene>
    <name evidence="2" type="ORF">NOR_04119</name>
</gene>
<feature type="region of interest" description="Disordered" evidence="1">
    <location>
        <begin position="80"/>
        <end position="123"/>
    </location>
</feature>
<organism evidence="2 3">
    <name type="scientific">Metarhizium rileyi (strain RCEF 4871)</name>
    <name type="common">Nomuraea rileyi</name>
    <dbReference type="NCBI Taxonomy" id="1649241"/>
    <lineage>
        <taxon>Eukaryota</taxon>
        <taxon>Fungi</taxon>
        <taxon>Dikarya</taxon>
        <taxon>Ascomycota</taxon>
        <taxon>Pezizomycotina</taxon>
        <taxon>Sordariomycetes</taxon>
        <taxon>Hypocreomycetidae</taxon>
        <taxon>Hypocreales</taxon>
        <taxon>Clavicipitaceae</taxon>
        <taxon>Metarhizium</taxon>
    </lineage>
</organism>
<feature type="compositionally biased region" description="Basic and acidic residues" evidence="1">
    <location>
        <begin position="102"/>
        <end position="112"/>
    </location>
</feature>
<sequence>MDLLFSLPAPSKPAKRKRIYSVSDMAHGRTKNSINPFSRSPSERRQLSLAGIQDTDEDPTIGVEFFPHRGISRRISEVDMLEEETEPDEEEPEVSQLLAEESLSRTRGERNKHSQKRPNPGHQISQLDTLLRSIHQLLDRGEVTKSARLFGIMLQSRPGSRPIDVRQHNIWAIGAEIIMRGGEDVALLHRGLQYVDIEGGEHTNGLFCGSKEYTRIRIPRKWGSADNVNKMKAFLGVLTQKYPYDHRFPKNISAPDFQLAMLSCEVYSCHATYASANESMTSPPSFGREEVHTQTANRGSEDAYEHEQPELTTILEQPDPQISWQQSRLHAYETLQDISRRMDLLIDGLPYSKNHYFLQLRATVSLLIADILTTKKGSEESITKEAAAAIKSEQGIASTMLQKIIDNGGHTARPLMDLVDQQPNPRETLQQHTLYASLPIRST</sequence>
<feature type="compositionally biased region" description="Acidic residues" evidence="1">
    <location>
        <begin position="80"/>
        <end position="93"/>
    </location>
</feature>
<dbReference type="GO" id="GO:0070860">
    <property type="term" value="C:RNA polymerase I core factor complex"/>
    <property type="evidence" value="ECO:0007669"/>
    <property type="project" value="TreeGrafter"/>
</dbReference>
<protein>
    <submittedName>
        <fullName evidence="2">Uncharacterized protein</fullName>
    </submittedName>
</protein>
<keyword evidence="3" id="KW-1185">Reference proteome</keyword>
<dbReference type="InterPro" id="IPR053029">
    <property type="entry name" value="RNA_pol_I-specific_init_factor"/>
</dbReference>
<dbReference type="EMBL" id="AZHC01000010">
    <property type="protein sequence ID" value="OAA44391.1"/>
    <property type="molecule type" value="Genomic_DNA"/>
</dbReference>
<feature type="region of interest" description="Disordered" evidence="1">
    <location>
        <begin position="1"/>
        <end position="60"/>
    </location>
</feature>
<feature type="region of interest" description="Disordered" evidence="1">
    <location>
        <begin position="279"/>
        <end position="304"/>
    </location>
</feature>
<dbReference type="AlphaFoldDB" id="A0A167EU43"/>
<name>A0A167EU43_METRR</name>
<dbReference type="PANTHER" id="PTHR28244">
    <property type="entry name" value="RNA POLYMERASE I-SPECIFIC TRANSCRIPTION INITIATION FACTOR RRN11"/>
    <property type="match status" value="1"/>
</dbReference>
<dbReference type="Proteomes" id="UP000243498">
    <property type="component" value="Unassembled WGS sequence"/>
</dbReference>
<dbReference type="GO" id="GO:0042790">
    <property type="term" value="P:nucleolar large rRNA transcription by RNA polymerase I"/>
    <property type="evidence" value="ECO:0007669"/>
    <property type="project" value="TreeGrafter"/>
</dbReference>
<evidence type="ECO:0000313" key="3">
    <source>
        <dbReference type="Proteomes" id="UP000243498"/>
    </source>
</evidence>
<evidence type="ECO:0000256" key="1">
    <source>
        <dbReference type="SAM" id="MobiDB-lite"/>
    </source>
</evidence>
<reference evidence="2 3" key="1">
    <citation type="journal article" date="2016" name="Genome Biol. Evol.">
        <title>Divergent and convergent evolution of fungal pathogenicity.</title>
        <authorList>
            <person name="Shang Y."/>
            <person name="Xiao G."/>
            <person name="Zheng P."/>
            <person name="Cen K."/>
            <person name="Zhan S."/>
            <person name="Wang C."/>
        </authorList>
    </citation>
    <scope>NUCLEOTIDE SEQUENCE [LARGE SCALE GENOMIC DNA]</scope>
    <source>
        <strain evidence="2 3">RCEF 4871</strain>
    </source>
</reference>
<dbReference type="PANTHER" id="PTHR28244:SF1">
    <property type="entry name" value="RNA POLYMERASE I-SPECIFIC TRANSCRIPTION INITIATION FACTOR RRN11"/>
    <property type="match status" value="1"/>
</dbReference>
<dbReference type="OrthoDB" id="2159786at2759"/>
<dbReference type="GO" id="GO:0001164">
    <property type="term" value="F:RNA polymerase I core promoter sequence-specific DNA binding"/>
    <property type="evidence" value="ECO:0007669"/>
    <property type="project" value="TreeGrafter"/>
</dbReference>
<proteinExistence type="predicted"/>
<evidence type="ECO:0000313" key="2">
    <source>
        <dbReference type="EMBL" id="OAA44391.1"/>
    </source>
</evidence>
<accession>A0A167EU43</accession>
<comment type="caution">
    <text evidence="2">The sequence shown here is derived from an EMBL/GenBank/DDBJ whole genome shotgun (WGS) entry which is preliminary data.</text>
</comment>
<dbReference type="STRING" id="1081105.A0A167EU43"/>
<feature type="compositionally biased region" description="Polar residues" evidence="1">
    <location>
        <begin position="31"/>
        <end position="40"/>
    </location>
</feature>
<dbReference type="GO" id="GO:0017025">
    <property type="term" value="F:TBP-class protein binding"/>
    <property type="evidence" value="ECO:0007669"/>
    <property type="project" value="TreeGrafter"/>
</dbReference>